<evidence type="ECO:0000256" key="1">
    <source>
        <dbReference type="ARBA" id="ARBA00001946"/>
    </source>
</evidence>
<dbReference type="AlphaFoldDB" id="A0A1J5T344"/>
<dbReference type="InterPro" id="IPR005844">
    <property type="entry name" value="A-D-PHexomutase_a/b/a-I"/>
</dbReference>
<evidence type="ECO:0008006" key="14">
    <source>
        <dbReference type="Google" id="ProtNLM"/>
    </source>
</evidence>
<dbReference type="Pfam" id="PF00408">
    <property type="entry name" value="PGM_PMM_IV"/>
    <property type="match status" value="1"/>
</dbReference>
<dbReference type="Proteomes" id="UP000183815">
    <property type="component" value="Unassembled WGS sequence"/>
</dbReference>
<evidence type="ECO:0000256" key="3">
    <source>
        <dbReference type="ARBA" id="ARBA00022553"/>
    </source>
</evidence>
<dbReference type="InterPro" id="IPR016055">
    <property type="entry name" value="A-D-PHexomutase_a/b/a-I/II/III"/>
</dbReference>
<dbReference type="Gene3D" id="3.40.120.10">
    <property type="entry name" value="Alpha-D-Glucose-1,6-Bisphosphate, subunit A, domain 3"/>
    <property type="match status" value="3"/>
</dbReference>
<evidence type="ECO:0000256" key="5">
    <source>
        <dbReference type="ARBA" id="ARBA00022842"/>
    </source>
</evidence>
<feature type="domain" description="Alpha-D-phosphohexomutase alpha/beta/alpha" evidence="9">
    <location>
        <begin position="1"/>
        <end position="121"/>
    </location>
</feature>
<comment type="similarity">
    <text evidence="2 7">Belongs to the phosphohexose mutase family.</text>
</comment>
<dbReference type="PROSITE" id="PS00710">
    <property type="entry name" value="PGM_PMM"/>
    <property type="match status" value="1"/>
</dbReference>
<dbReference type="Gene3D" id="3.30.310.50">
    <property type="entry name" value="Alpha-D-phosphohexomutase, C-terminal domain"/>
    <property type="match status" value="1"/>
</dbReference>
<evidence type="ECO:0000256" key="7">
    <source>
        <dbReference type="RuleBase" id="RU004326"/>
    </source>
</evidence>
<accession>A0A1J5T344</accession>
<dbReference type="InterPro" id="IPR005846">
    <property type="entry name" value="A-D-PHexomutase_a/b/a-III"/>
</dbReference>
<dbReference type="SUPFAM" id="SSF55957">
    <property type="entry name" value="Phosphoglucomutase, C-terminal domain"/>
    <property type="match status" value="1"/>
</dbReference>
<dbReference type="Pfam" id="PF02878">
    <property type="entry name" value="PGM_PMM_I"/>
    <property type="match status" value="1"/>
</dbReference>
<evidence type="ECO:0000313" key="13">
    <source>
        <dbReference type="Proteomes" id="UP000183815"/>
    </source>
</evidence>
<organism evidence="12 13">
    <name type="scientific">Marine Group III euryarchaeote CG-Bathy1</name>
    <dbReference type="NCBI Taxonomy" id="1889001"/>
    <lineage>
        <taxon>Archaea</taxon>
        <taxon>Methanobacteriati</taxon>
        <taxon>Thermoplasmatota</taxon>
        <taxon>Thermoplasmata</taxon>
        <taxon>Candidatus Thermoprofundales</taxon>
    </lineage>
</organism>
<evidence type="ECO:0000313" key="12">
    <source>
        <dbReference type="EMBL" id="OIR15223.1"/>
    </source>
</evidence>
<feature type="domain" description="Alpha-D-phosphohexomutase C-terminal" evidence="8">
    <location>
        <begin position="363"/>
        <end position="437"/>
    </location>
</feature>
<comment type="caution">
    <text evidence="12">The sequence shown here is derived from an EMBL/GenBank/DDBJ whole genome shotgun (WGS) entry which is preliminary data.</text>
</comment>
<dbReference type="InterPro" id="IPR005845">
    <property type="entry name" value="A-D-PHexomutase_a/b/a-II"/>
</dbReference>
<dbReference type="PRINTS" id="PR00509">
    <property type="entry name" value="PGMPMM"/>
</dbReference>
<name>A0A1J5T344_9ARCH</name>
<dbReference type="InterPro" id="IPR005843">
    <property type="entry name" value="A-D-PHexomutase_C"/>
</dbReference>
<dbReference type="GO" id="GO:0005975">
    <property type="term" value="P:carbohydrate metabolic process"/>
    <property type="evidence" value="ECO:0007669"/>
    <property type="project" value="InterPro"/>
</dbReference>
<dbReference type="PANTHER" id="PTHR43771:SF1">
    <property type="entry name" value="PHOSPHOMANNOMUTASE"/>
    <property type="match status" value="1"/>
</dbReference>
<proteinExistence type="inferred from homology"/>
<feature type="domain" description="Alpha-D-phosphohexomutase alpha/beta/alpha" evidence="10">
    <location>
        <begin position="149"/>
        <end position="244"/>
    </location>
</feature>
<evidence type="ECO:0000256" key="2">
    <source>
        <dbReference type="ARBA" id="ARBA00010231"/>
    </source>
</evidence>
<evidence type="ECO:0000256" key="6">
    <source>
        <dbReference type="ARBA" id="ARBA00023235"/>
    </source>
</evidence>
<dbReference type="InterPro" id="IPR016066">
    <property type="entry name" value="A-D-PHexomutase_CS"/>
</dbReference>
<dbReference type="PANTHER" id="PTHR43771">
    <property type="entry name" value="PHOSPHOMANNOMUTASE"/>
    <property type="match status" value="1"/>
</dbReference>
<comment type="cofactor">
    <cofactor evidence="1">
        <name>Mg(2+)</name>
        <dbReference type="ChEBI" id="CHEBI:18420"/>
    </cofactor>
</comment>
<protein>
    <recommendedName>
        <fullName evidence="14">Phosphoglucosamine mutase</fullName>
    </recommendedName>
</protein>
<keyword evidence="6" id="KW-0413">Isomerase</keyword>
<dbReference type="GO" id="GO:0016868">
    <property type="term" value="F:intramolecular phosphotransferase activity"/>
    <property type="evidence" value="ECO:0007669"/>
    <property type="project" value="InterPro"/>
</dbReference>
<evidence type="ECO:0000259" key="8">
    <source>
        <dbReference type="Pfam" id="PF00408"/>
    </source>
</evidence>
<evidence type="ECO:0000259" key="11">
    <source>
        <dbReference type="Pfam" id="PF02880"/>
    </source>
</evidence>
<dbReference type="InterPro" id="IPR005841">
    <property type="entry name" value="Alpha-D-phosphohexomutase_SF"/>
</dbReference>
<dbReference type="SUPFAM" id="SSF53738">
    <property type="entry name" value="Phosphoglucomutase, first 3 domains"/>
    <property type="match status" value="3"/>
</dbReference>
<evidence type="ECO:0000256" key="4">
    <source>
        <dbReference type="ARBA" id="ARBA00022723"/>
    </source>
</evidence>
<keyword evidence="3" id="KW-0597">Phosphoprotein</keyword>
<sequence>MRGIANRELTTEIAVRVGMAYGTYLNRNNIRGRISIGRDIRLSSPHLERAVASGLASTGYDVEMIGLVPIPVANYWTWKGDFCGGVYITASHNPAEYNGIRFRHGDGTGYTEGNIEIKDIFFGEEIHTPSWDEFGKIDRISSERVLEEYQEFVLPKFSKMEGMKIAIDPGNGAAAGVASLLFEKMGAEVKTINNEPDGRFPNRPSEPSAKNLKGLSEMIENGDFDFGIGFDGDADRCVFVDNKGKVVKTEKSGLIMAKNILRKDKGPVLVGVPCSKIVEEELKKDGAEVIWIRVGDVFVCELLKKHNAVFAMESSAHFFAPTLTEYFFDDPFVMSLSLAEVVCKGEIKLSDITEKMKEYPYEEIKFECPDEIKFKINEELERKFIENGYRVETIDGVKIWLENGWVLLRPSNTQPVIRMFVEADNEKEMEQIKNKFTKELKDVMKTYLKE</sequence>
<dbReference type="InterPro" id="IPR036900">
    <property type="entry name" value="A-D-PHexomutase_C_sf"/>
</dbReference>
<reference evidence="12 13" key="1">
    <citation type="submission" date="2016-08" db="EMBL/GenBank/DDBJ databases">
        <title>New Insights into Marine Group III Euryarchaeota, from dark to light.</title>
        <authorList>
            <person name="Haro-Moreno J.M."/>
            <person name="Rodriguez-Valera F."/>
            <person name="Lopez-Garcia P."/>
            <person name="Moreira D."/>
            <person name="Martin-Cuadrado A.B."/>
        </authorList>
    </citation>
    <scope>NUCLEOTIDE SEQUENCE [LARGE SCALE GENOMIC DNA]</scope>
    <source>
        <strain evidence="12">CG-Bathy1</strain>
    </source>
</reference>
<dbReference type="EMBL" id="MIYU01000017">
    <property type="protein sequence ID" value="OIR15223.1"/>
    <property type="molecule type" value="Genomic_DNA"/>
</dbReference>
<keyword evidence="4 7" id="KW-0479">Metal-binding</keyword>
<dbReference type="Pfam" id="PF02880">
    <property type="entry name" value="PGM_PMM_III"/>
    <property type="match status" value="1"/>
</dbReference>
<gene>
    <name evidence="12" type="ORF">BEU04_02345</name>
</gene>
<evidence type="ECO:0000259" key="9">
    <source>
        <dbReference type="Pfam" id="PF02878"/>
    </source>
</evidence>
<keyword evidence="5 7" id="KW-0460">Magnesium</keyword>
<feature type="domain" description="Alpha-D-phosphohexomutase alpha/beta/alpha" evidence="11">
    <location>
        <begin position="251"/>
        <end position="359"/>
    </location>
</feature>
<evidence type="ECO:0000259" key="10">
    <source>
        <dbReference type="Pfam" id="PF02879"/>
    </source>
</evidence>
<dbReference type="Pfam" id="PF02879">
    <property type="entry name" value="PGM_PMM_II"/>
    <property type="match status" value="1"/>
</dbReference>
<dbReference type="GO" id="GO:0000287">
    <property type="term" value="F:magnesium ion binding"/>
    <property type="evidence" value="ECO:0007669"/>
    <property type="project" value="InterPro"/>
</dbReference>